<proteinExistence type="predicted"/>
<organism evidence="1">
    <name type="scientific">bioreactor metagenome</name>
    <dbReference type="NCBI Taxonomy" id="1076179"/>
    <lineage>
        <taxon>unclassified sequences</taxon>
        <taxon>metagenomes</taxon>
        <taxon>ecological metagenomes</taxon>
    </lineage>
</organism>
<dbReference type="SUPFAM" id="SSF110296">
    <property type="entry name" value="Oligoxyloglucan reducing end-specific cellobiohydrolase"/>
    <property type="match status" value="1"/>
</dbReference>
<dbReference type="EMBL" id="VSSQ01004526">
    <property type="protein sequence ID" value="MPM25565.1"/>
    <property type="molecule type" value="Genomic_DNA"/>
</dbReference>
<evidence type="ECO:0000313" key="1">
    <source>
        <dbReference type="EMBL" id="MPM25565.1"/>
    </source>
</evidence>
<sequence>MKTRARSRLLPFAVIAALLATSLPAAADSGLSVAEAAPVPYLLTVDGKPTALTAYEIEGYPYFALRDLAMALNGTGKQFEVEWDSETGDVSLGLGVPYVPVGGELAVPAGSDAVPAEISSTFFWGCSFCTYVIGDRHYVKLSDLAATLYFKASCDKQMHKAEIDTSKDTICLPVSEGRAAPIDNLANKDAPYSFSIDSDGRVVLSYPAAGHVETVLAPVTLGPEYADRDTYPGVYLSKEKTAVAYGGIGLEPLYVTCSDDMGKTWSTPVMLENSVGVSSLYIGFSTPDDGYLVVGNFHGMGYEDHFVYLTCDGGKTWVQTGNPNGLYARVLTGASFANDQIGFLCYRFETADFSPAICRTTDGGLTYEKLSLKLPPEFDAYISKTPLSPVFTGAHGLLPVVCRMNDAAGTTVTVYFSSKDFGRTWSYEDSGTNP</sequence>
<dbReference type="CDD" id="cd15482">
    <property type="entry name" value="Sialidase_non-viral"/>
    <property type="match status" value="1"/>
</dbReference>
<protein>
    <recommendedName>
        <fullName evidence="2">Sialidase domain-containing protein</fullName>
    </recommendedName>
</protein>
<reference evidence="1" key="1">
    <citation type="submission" date="2019-08" db="EMBL/GenBank/DDBJ databases">
        <authorList>
            <person name="Kucharzyk K."/>
            <person name="Murdoch R.W."/>
            <person name="Higgins S."/>
            <person name="Loffler F."/>
        </authorList>
    </citation>
    <scope>NUCLEOTIDE SEQUENCE</scope>
</reference>
<accession>A0A644YAJ3</accession>
<gene>
    <name evidence="1" type="ORF">SDC9_72061</name>
</gene>
<name>A0A644YAJ3_9ZZZZ</name>
<dbReference type="Gene3D" id="2.120.10.10">
    <property type="match status" value="1"/>
</dbReference>
<comment type="caution">
    <text evidence="1">The sequence shown here is derived from an EMBL/GenBank/DDBJ whole genome shotgun (WGS) entry which is preliminary data.</text>
</comment>
<dbReference type="AlphaFoldDB" id="A0A644YAJ3"/>
<evidence type="ECO:0008006" key="2">
    <source>
        <dbReference type="Google" id="ProtNLM"/>
    </source>
</evidence>